<evidence type="ECO:0000256" key="3">
    <source>
        <dbReference type="ARBA" id="ARBA00023027"/>
    </source>
</evidence>
<reference evidence="7 10" key="2">
    <citation type="submission" date="2020-07" db="EMBL/GenBank/DDBJ databases">
        <authorList>
            <person name="Feng H."/>
        </authorList>
    </citation>
    <scope>NUCLEOTIDE SEQUENCE [LARGE SCALE GENOMIC DNA]</scope>
    <source>
        <strain evidence="10">s-12</strain>
        <strain evidence="7">S-12</strain>
    </source>
</reference>
<dbReference type="GO" id="GO:0016616">
    <property type="term" value="F:oxidoreductase activity, acting on the CH-OH group of donors, NAD or NADP as acceptor"/>
    <property type="evidence" value="ECO:0007669"/>
    <property type="project" value="InterPro"/>
</dbReference>
<reference evidence="8 9" key="1">
    <citation type="submission" date="2020-02" db="EMBL/GenBank/DDBJ databases">
        <title>Bacillus aquiflavi sp. nov., isolated from yellow water of strong flavor Chinese baijiu in Yibin region of China.</title>
        <authorList>
            <person name="Xie J."/>
        </authorList>
    </citation>
    <scope>NUCLEOTIDE SEQUENCE [LARGE SCALE GENOMIC DNA]</scope>
    <source>
        <strain evidence="8 9">3H-10</strain>
    </source>
</reference>
<evidence type="ECO:0000256" key="4">
    <source>
        <dbReference type="RuleBase" id="RU003719"/>
    </source>
</evidence>
<dbReference type="SUPFAM" id="SSF51735">
    <property type="entry name" value="NAD(P)-binding Rossmann-fold domains"/>
    <property type="match status" value="1"/>
</dbReference>
<dbReference type="InterPro" id="IPR036291">
    <property type="entry name" value="NAD(P)-bd_dom_sf"/>
</dbReference>
<dbReference type="InterPro" id="IPR006139">
    <property type="entry name" value="D-isomer_2_OHA_DH_cat_dom"/>
</dbReference>
<dbReference type="CDD" id="cd05300">
    <property type="entry name" value="2-Hacid_dh_1"/>
    <property type="match status" value="1"/>
</dbReference>
<keyword evidence="2 4" id="KW-0560">Oxidoreductase</keyword>
<sequence>MKIVSSILPEEQIQDELKKEFPNIHFKFYKGMDKAKEDFYDADVFITYGEDLTAEHVRNAKNLKWIMVMSAGLERMPFNACIEKNILVTNAKGIHKVPMAEYTIGMMLQFEKRMKEMWKNEESEQWNRRLPFGELYGKILLVLGVGAIGGEVSRLAKAFQMNVLGVNRSGKVADFVDEVYQFNQINDILPKADYIVSVLPSTKETKHLLTEKHFRLMKNTAVFINIGRGDLVEEKVLLQAMEQNEIAHAFLDVFYDEPLKKGHRFWKMDNITVTPHISSITKNYLPRAFFIFKHNLHTYINHKADKADFINVIDLTRGY</sequence>
<keyword evidence="9" id="KW-1185">Reference proteome</keyword>
<name>A0A6B3VY50_9BACI</name>
<evidence type="ECO:0000259" key="5">
    <source>
        <dbReference type="Pfam" id="PF00389"/>
    </source>
</evidence>
<dbReference type="Proteomes" id="UP000570010">
    <property type="component" value="Unassembled WGS sequence"/>
</dbReference>
<evidence type="ECO:0000259" key="6">
    <source>
        <dbReference type="Pfam" id="PF02826"/>
    </source>
</evidence>
<dbReference type="PANTHER" id="PTHR43333:SF1">
    <property type="entry name" value="D-ISOMER SPECIFIC 2-HYDROXYACID DEHYDROGENASE NAD-BINDING DOMAIN-CONTAINING PROTEIN"/>
    <property type="match status" value="1"/>
</dbReference>
<dbReference type="Pfam" id="PF02826">
    <property type="entry name" value="2-Hacid_dh_C"/>
    <property type="match status" value="1"/>
</dbReference>
<evidence type="ECO:0000313" key="8">
    <source>
        <dbReference type="EMBL" id="NEY80663.1"/>
    </source>
</evidence>
<dbReference type="RefSeq" id="WP_163240293.1">
    <property type="nucleotide sequence ID" value="NZ_CP082780.1"/>
</dbReference>
<evidence type="ECO:0000256" key="2">
    <source>
        <dbReference type="ARBA" id="ARBA00023002"/>
    </source>
</evidence>
<dbReference type="FunFam" id="3.40.50.720:FF:000363">
    <property type="entry name" value="D-isomer specific 2-hydroxyacid dehydrogenase"/>
    <property type="match status" value="1"/>
</dbReference>
<dbReference type="GO" id="GO:0051287">
    <property type="term" value="F:NAD binding"/>
    <property type="evidence" value="ECO:0007669"/>
    <property type="project" value="InterPro"/>
</dbReference>
<dbReference type="PANTHER" id="PTHR43333">
    <property type="entry name" value="2-HACID_DH_C DOMAIN-CONTAINING PROTEIN"/>
    <property type="match status" value="1"/>
</dbReference>
<proteinExistence type="inferred from homology"/>
<dbReference type="Pfam" id="PF00389">
    <property type="entry name" value="2-Hacid_dh"/>
    <property type="match status" value="1"/>
</dbReference>
<dbReference type="InterPro" id="IPR006140">
    <property type="entry name" value="D-isomer_DH_NAD-bd"/>
</dbReference>
<dbReference type="PROSITE" id="PS00671">
    <property type="entry name" value="D_2_HYDROXYACID_DH_3"/>
    <property type="match status" value="1"/>
</dbReference>
<evidence type="ECO:0000313" key="9">
    <source>
        <dbReference type="Proteomes" id="UP000472971"/>
    </source>
</evidence>
<keyword evidence="3" id="KW-0520">NAD</keyword>
<dbReference type="SUPFAM" id="SSF52283">
    <property type="entry name" value="Formate/glycerate dehydrogenase catalytic domain-like"/>
    <property type="match status" value="1"/>
</dbReference>
<evidence type="ECO:0000256" key="1">
    <source>
        <dbReference type="ARBA" id="ARBA00005854"/>
    </source>
</evidence>
<dbReference type="InterPro" id="IPR029753">
    <property type="entry name" value="D-isomer_DH_CS"/>
</dbReference>
<evidence type="ECO:0000313" key="7">
    <source>
        <dbReference type="EMBL" id="MBA4536295.1"/>
    </source>
</evidence>
<protein>
    <submittedName>
        <fullName evidence="8">D-2-hydroxyacid dehydrogenase</fullName>
    </submittedName>
</protein>
<gene>
    <name evidence="8" type="ORF">G4D64_03815</name>
    <name evidence="7" type="ORF">H1Z61_03850</name>
</gene>
<organism evidence="8 9">
    <name type="scientific">Bacillus aquiflavi</name>
    <dbReference type="NCBI Taxonomy" id="2672567"/>
    <lineage>
        <taxon>Bacteria</taxon>
        <taxon>Bacillati</taxon>
        <taxon>Bacillota</taxon>
        <taxon>Bacilli</taxon>
        <taxon>Bacillales</taxon>
        <taxon>Bacillaceae</taxon>
        <taxon>Bacillus</taxon>
    </lineage>
</organism>
<comment type="similarity">
    <text evidence="1 4">Belongs to the D-isomer specific 2-hydroxyacid dehydrogenase family.</text>
</comment>
<feature type="domain" description="D-isomer specific 2-hydroxyacid dehydrogenase NAD-binding" evidence="6">
    <location>
        <begin position="104"/>
        <end position="278"/>
    </location>
</feature>
<dbReference type="AlphaFoldDB" id="A0A6B3VY50"/>
<dbReference type="Gene3D" id="3.40.50.720">
    <property type="entry name" value="NAD(P)-binding Rossmann-like Domain"/>
    <property type="match status" value="2"/>
</dbReference>
<feature type="domain" description="D-isomer specific 2-hydroxyacid dehydrogenase catalytic" evidence="5">
    <location>
        <begin position="10"/>
        <end position="303"/>
    </location>
</feature>
<accession>A0A6B3VY50</accession>
<dbReference type="EMBL" id="JACEIO010000006">
    <property type="protein sequence ID" value="MBA4536295.1"/>
    <property type="molecule type" value="Genomic_DNA"/>
</dbReference>
<dbReference type="EMBL" id="JAAIWN010000006">
    <property type="protein sequence ID" value="NEY80663.1"/>
    <property type="molecule type" value="Genomic_DNA"/>
</dbReference>
<comment type="caution">
    <text evidence="8">The sequence shown here is derived from an EMBL/GenBank/DDBJ whole genome shotgun (WGS) entry which is preliminary data.</text>
</comment>
<evidence type="ECO:0000313" key="10">
    <source>
        <dbReference type="Proteomes" id="UP000570010"/>
    </source>
</evidence>
<dbReference type="Proteomes" id="UP000472971">
    <property type="component" value="Unassembled WGS sequence"/>
</dbReference>